<reference evidence="3" key="1">
    <citation type="submission" date="2022-11" db="UniProtKB">
        <authorList>
            <consortium name="EnsemblMetazoa"/>
        </authorList>
    </citation>
    <scope>IDENTIFICATION</scope>
</reference>
<protein>
    <submittedName>
        <fullName evidence="3">Uncharacterized protein</fullName>
    </submittedName>
</protein>
<dbReference type="AlphaFoldDB" id="A0A913YQF5"/>
<accession>A0A913YQF5</accession>
<evidence type="ECO:0000313" key="4">
    <source>
        <dbReference type="Proteomes" id="UP000887567"/>
    </source>
</evidence>
<feature type="compositionally biased region" description="Polar residues" evidence="1">
    <location>
        <begin position="132"/>
        <end position="145"/>
    </location>
</feature>
<dbReference type="RefSeq" id="XP_020909325.1">
    <property type="nucleotide sequence ID" value="XM_021053666.2"/>
</dbReference>
<organism evidence="3 4">
    <name type="scientific">Exaiptasia diaphana</name>
    <name type="common">Tropical sea anemone</name>
    <name type="synonym">Aiptasia pulchella</name>
    <dbReference type="NCBI Taxonomy" id="2652724"/>
    <lineage>
        <taxon>Eukaryota</taxon>
        <taxon>Metazoa</taxon>
        <taxon>Cnidaria</taxon>
        <taxon>Anthozoa</taxon>
        <taxon>Hexacorallia</taxon>
        <taxon>Actiniaria</taxon>
        <taxon>Aiptasiidae</taxon>
        <taxon>Exaiptasia</taxon>
    </lineage>
</organism>
<keyword evidence="2" id="KW-1133">Transmembrane helix</keyword>
<feature type="transmembrane region" description="Helical" evidence="2">
    <location>
        <begin position="41"/>
        <end position="65"/>
    </location>
</feature>
<feature type="region of interest" description="Disordered" evidence="1">
    <location>
        <begin position="91"/>
        <end position="146"/>
    </location>
</feature>
<dbReference type="OrthoDB" id="786951at2759"/>
<dbReference type="Proteomes" id="UP000887567">
    <property type="component" value="Unplaced"/>
</dbReference>
<evidence type="ECO:0000256" key="2">
    <source>
        <dbReference type="SAM" id="Phobius"/>
    </source>
</evidence>
<dbReference type="RefSeq" id="XP_028517384.1">
    <property type="nucleotide sequence ID" value="XM_028661583.1"/>
</dbReference>
<dbReference type="KEGG" id="epa:110247275"/>
<dbReference type="EnsemblMetazoa" id="XM_021053666.2">
    <property type="protein sequence ID" value="XP_020909325.1"/>
    <property type="gene ID" value="LOC110247275"/>
</dbReference>
<feature type="region of interest" description="Disordered" evidence="1">
    <location>
        <begin position="161"/>
        <end position="194"/>
    </location>
</feature>
<keyword evidence="2" id="KW-0812">Transmembrane</keyword>
<evidence type="ECO:0000256" key="1">
    <source>
        <dbReference type="SAM" id="MobiDB-lite"/>
    </source>
</evidence>
<evidence type="ECO:0000313" key="3">
    <source>
        <dbReference type="EnsemblMetazoa" id="XP_028517384.1"/>
    </source>
</evidence>
<keyword evidence="2" id="KW-0472">Membrane</keyword>
<feature type="compositionally biased region" description="Low complexity" evidence="1">
    <location>
        <begin position="175"/>
        <end position="194"/>
    </location>
</feature>
<keyword evidence="4" id="KW-1185">Reference proteome</keyword>
<sequence length="215" mass="23451">MDSIHLTVFGILLTASTIVKGTSNTTDHYAEPEEIRDAIPIAITILVLLVILLLIFLVILLLLCMKLCKIGSRVKDIESNTVMTTYRNDTCEHSEAETHPAGATRHVTSPDREDGPPNTTDTLPGNRPPDNCTDSPPENTTGSPTPSIPECQCYECREKSRNTPPLETEDSRPGNTESTTVVNVSSSNNDLSTTEPLCRCRECVETGLVTSTSHR</sequence>
<name>A0A913YQF5_EXADI</name>
<dbReference type="EnsemblMetazoa" id="XM_028661583.1">
    <property type="protein sequence ID" value="XP_028517384.1"/>
    <property type="gene ID" value="LOC110247275"/>
</dbReference>
<dbReference type="GeneID" id="110247275"/>
<proteinExistence type="predicted"/>